<proteinExistence type="predicted"/>
<sequence length="303" mass="32150">MATEKTVLAVIRAARPSFRNNHDKVAFAVHASFLASGFILTATGPQALSDDALSNASTEEVPVDHWNEVEGEYAFVYANPEKNLKKVLVKCLAMNDKLLLDALLEGSSDPVHLEISVGDYIGQDGSNNYNDQFKNFGKLVNSLDAHVLSQLDRSSISGSSSNPRSSETSGRPSSEIREPGVGFGQPAGPPIPPSGIIYPPIDPIGGSDLLPGSGAGIYPTRGDRGGSMLVGPNDPRWFGGGVGGEPGFPGGQPGVPPGARFDPYGPPGVPGFEPGRFRKPRRSGFDTHPDLEHFRRDTDSDFI</sequence>
<protein>
    <submittedName>
        <fullName evidence="1">Uncharacterized protein</fullName>
    </submittedName>
</protein>
<accession>A0ACB9Q643</accession>
<comment type="caution">
    <text evidence="1">The sequence shown here is derived from an EMBL/GenBank/DDBJ whole genome shotgun (WGS) entry which is preliminary data.</text>
</comment>
<organism evidence="1 2">
    <name type="scientific">Bauhinia variegata</name>
    <name type="common">Purple orchid tree</name>
    <name type="synonym">Phanera variegata</name>
    <dbReference type="NCBI Taxonomy" id="167791"/>
    <lineage>
        <taxon>Eukaryota</taxon>
        <taxon>Viridiplantae</taxon>
        <taxon>Streptophyta</taxon>
        <taxon>Embryophyta</taxon>
        <taxon>Tracheophyta</taxon>
        <taxon>Spermatophyta</taxon>
        <taxon>Magnoliopsida</taxon>
        <taxon>eudicotyledons</taxon>
        <taxon>Gunneridae</taxon>
        <taxon>Pentapetalae</taxon>
        <taxon>rosids</taxon>
        <taxon>fabids</taxon>
        <taxon>Fabales</taxon>
        <taxon>Fabaceae</taxon>
        <taxon>Cercidoideae</taxon>
        <taxon>Cercideae</taxon>
        <taxon>Bauhiniinae</taxon>
        <taxon>Bauhinia</taxon>
    </lineage>
</organism>
<name>A0ACB9Q643_BAUVA</name>
<evidence type="ECO:0000313" key="1">
    <source>
        <dbReference type="EMBL" id="KAI4356534.1"/>
    </source>
</evidence>
<reference evidence="1 2" key="1">
    <citation type="journal article" date="2022" name="DNA Res.">
        <title>Chromosomal-level genome assembly of the orchid tree Bauhinia variegata (Leguminosae; Cercidoideae) supports the allotetraploid origin hypothesis of Bauhinia.</title>
        <authorList>
            <person name="Zhong Y."/>
            <person name="Chen Y."/>
            <person name="Zheng D."/>
            <person name="Pang J."/>
            <person name="Liu Y."/>
            <person name="Luo S."/>
            <person name="Meng S."/>
            <person name="Qian L."/>
            <person name="Wei D."/>
            <person name="Dai S."/>
            <person name="Zhou R."/>
        </authorList>
    </citation>
    <scope>NUCLEOTIDE SEQUENCE [LARGE SCALE GENOMIC DNA]</scope>
    <source>
        <strain evidence="1">BV-YZ2020</strain>
    </source>
</reference>
<gene>
    <name evidence="1" type="ORF">L6164_000551</name>
</gene>
<dbReference type="EMBL" id="CM039426">
    <property type="protein sequence ID" value="KAI4356534.1"/>
    <property type="molecule type" value="Genomic_DNA"/>
</dbReference>
<evidence type="ECO:0000313" key="2">
    <source>
        <dbReference type="Proteomes" id="UP000828941"/>
    </source>
</evidence>
<keyword evidence="2" id="KW-1185">Reference proteome</keyword>
<dbReference type="Proteomes" id="UP000828941">
    <property type="component" value="Chromosome 1"/>
</dbReference>